<sequence>MKKRQKQVKSVRKMLVTGFGIVIALTVLLAAVNVAGIYRTKLNTEKMVNIEAAALILDEQLSYNLAQQVSAIRAYFLYDVTSYKNEYEKLKAEGARLQKDLLEISDAPETRTLIKKTADWQKLMEEEVIAQYEGGYRVSAIQKLSEEPQDLSNELISDYMKVAKERESQMMETGADTIRSGEATALIILVFSLLLMGAGWFIAFRTSRMIAFPIGRLTAKMNEIAAGILTADRLPSDSSNEIGTLIEAANRMNDTLLALVGKMKGAALEIEQQSGKLQASSIHVKEGSEQIASTMQELTLGAENQAETAADMAENMNAFLLKISEAAQKGETSSGTAEKVLLETREGSRLMDQSIEEMNKIYELIKKSVGKVAGLDEQSRKISKLMEVIQSVADQTNLLALNAAIEAARAGEHGKGFAVVADEVRKLAEQVSYSVGDIDSIVSSVRGETAMVAADLKDGYEQVQKGKYSIERTSRSFTSIHLNIEEVSSGITMISERLDDLLMRGKKMDEAITDIASVAEEAAAGIEQTAAAAEQANETMETVRDNSARLSSLSDQLAESVNQFKS</sequence>
<dbReference type="InterPro" id="IPR004089">
    <property type="entry name" value="MCPsignal_dom"/>
</dbReference>
<dbReference type="PROSITE" id="PS50885">
    <property type="entry name" value="HAMP"/>
    <property type="match status" value="1"/>
</dbReference>
<accession>A0A7X2S620</accession>
<reference evidence="11 12" key="1">
    <citation type="journal article" date="2017" name="Int. J. Syst. Evol. Microbiol.">
        <title>Bacillus mangrovi sp. nov., isolated from a sediment sample from a mangrove forest.</title>
        <authorList>
            <person name="Gupta V."/>
            <person name="Singh P.K."/>
            <person name="Korpole S."/>
            <person name="Tanuku N.R.S."/>
            <person name="Pinnaka A.K."/>
        </authorList>
    </citation>
    <scope>NUCLEOTIDE SEQUENCE [LARGE SCALE GENOMIC DNA]</scope>
    <source>
        <strain evidence="11 12">KCTC 33872</strain>
    </source>
</reference>
<dbReference type="Pfam" id="PF00015">
    <property type="entry name" value="MCPsignal"/>
    <property type="match status" value="1"/>
</dbReference>
<dbReference type="SMART" id="SM00283">
    <property type="entry name" value="MA"/>
    <property type="match status" value="1"/>
</dbReference>
<proteinExistence type="inferred from homology"/>
<keyword evidence="2" id="KW-1003">Cell membrane</keyword>
<keyword evidence="8" id="KW-1133">Transmembrane helix</keyword>
<dbReference type="GO" id="GO:0005886">
    <property type="term" value="C:plasma membrane"/>
    <property type="evidence" value="ECO:0007669"/>
    <property type="project" value="UniProtKB-SubCell"/>
</dbReference>
<dbReference type="EMBL" id="WMIB01000013">
    <property type="protein sequence ID" value="MTH54319.1"/>
    <property type="molecule type" value="Genomic_DNA"/>
</dbReference>
<dbReference type="PANTHER" id="PTHR32089:SF112">
    <property type="entry name" value="LYSOZYME-LIKE PROTEIN-RELATED"/>
    <property type="match status" value="1"/>
</dbReference>
<keyword evidence="7" id="KW-0175">Coiled coil</keyword>
<dbReference type="CDD" id="cd06225">
    <property type="entry name" value="HAMP"/>
    <property type="match status" value="1"/>
</dbReference>
<evidence type="ECO:0000256" key="8">
    <source>
        <dbReference type="SAM" id="Phobius"/>
    </source>
</evidence>
<evidence type="ECO:0000259" key="9">
    <source>
        <dbReference type="PROSITE" id="PS50111"/>
    </source>
</evidence>
<evidence type="ECO:0000256" key="1">
    <source>
        <dbReference type="ARBA" id="ARBA00004236"/>
    </source>
</evidence>
<evidence type="ECO:0000256" key="7">
    <source>
        <dbReference type="SAM" id="Coils"/>
    </source>
</evidence>
<keyword evidence="3 8" id="KW-0472">Membrane</keyword>
<feature type="coiled-coil region" evidence="7">
    <location>
        <begin position="80"/>
        <end position="107"/>
    </location>
</feature>
<dbReference type="SMART" id="SM00304">
    <property type="entry name" value="HAMP"/>
    <property type="match status" value="1"/>
</dbReference>
<keyword evidence="8" id="KW-0812">Transmembrane</keyword>
<keyword evidence="4 6" id="KW-0807">Transducer</keyword>
<name>A0A7X2S620_9BACI</name>
<evidence type="ECO:0000313" key="11">
    <source>
        <dbReference type="EMBL" id="MTH54319.1"/>
    </source>
</evidence>
<gene>
    <name evidence="11" type="ORF">GKZ89_12985</name>
</gene>
<dbReference type="AlphaFoldDB" id="A0A7X2S620"/>
<evidence type="ECO:0000256" key="2">
    <source>
        <dbReference type="ARBA" id="ARBA00022475"/>
    </source>
</evidence>
<keyword evidence="12" id="KW-1185">Reference proteome</keyword>
<feature type="domain" description="HAMP" evidence="10">
    <location>
        <begin position="208"/>
        <end position="261"/>
    </location>
</feature>
<evidence type="ECO:0000256" key="5">
    <source>
        <dbReference type="ARBA" id="ARBA00029447"/>
    </source>
</evidence>
<dbReference type="RefSeq" id="WP_155112835.1">
    <property type="nucleotide sequence ID" value="NZ_WMIB01000013.1"/>
</dbReference>
<protein>
    <submittedName>
        <fullName evidence="11">HAMP domain-containing protein</fullName>
    </submittedName>
</protein>
<dbReference type="PANTHER" id="PTHR32089">
    <property type="entry name" value="METHYL-ACCEPTING CHEMOTAXIS PROTEIN MCPB"/>
    <property type="match status" value="1"/>
</dbReference>
<dbReference type="Proteomes" id="UP000434639">
    <property type="component" value="Unassembled WGS sequence"/>
</dbReference>
<dbReference type="GO" id="GO:0007165">
    <property type="term" value="P:signal transduction"/>
    <property type="evidence" value="ECO:0007669"/>
    <property type="project" value="UniProtKB-KW"/>
</dbReference>
<feature type="transmembrane region" description="Helical" evidence="8">
    <location>
        <begin position="183"/>
        <end position="204"/>
    </location>
</feature>
<comment type="subcellular location">
    <subcellularLocation>
        <location evidence="1">Cell membrane</location>
    </subcellularLocation>
</comment>
<comment type="caution">
    <text evidence="11">The sequence shown here is derived from an EMBL/GenBank/DDBJ whole genome shotgun (WGS) entry which is preliminary data.</text>
</comment>
<feature type="domain" description="Methyl-accepting transducer" evidence="9">
    <location>
        <begin position="280"/>
        <end position="530"/>
    </location>
</feature>
<dbReference type="Gene3D" id="1.10.287.950">
    <property type="entry name" value="Methyl-accepting chemotaxis protein"/>
    <property type="match status" value="1"/>
</dbReference>
<dbReference type="InterPro" id="IPR003660">
    <property type="entry name" value="HAMP_dom"/>
</dbReference>
<dbReference type="SUPFAM" id="SSF58104">
    <property type="entry name" value="Methyl-accepting chemotaxis protein (MCP) signaling domain"/>
    <property type="match status" value="1"/>
</dbReference>
<evidence type="ECO:0000259" key="10">
    <source>
        <dbReference type="PROSITE" id="PS50885"/>
    </source>
</evidence>
<comment type="similarity">
    <text evidence="5">Belongs to the methyl-accepting chemotaxis (MCP) protein family.</text>
</comment>
<evidence type="ECO:0000256" key="6">
    <source>
        <dbReference type="PROSITE-ProRule" id="PRU00284"/>
    </source>
</evidence>
<evidence type="ECO:0000256" key="4">
    <source>
        <dbReference type="ARBA" id="ARBA00023224"/>
    </source>
</evidence>
<dbReference type="OrthoDB" id="2168386at2"/>
<evidence type="ECO:0000313" key="12">
    <source>
        <dbReference type="Proteomes" id="UP000434639"/>
    </source>
</evidence>
<organism evidence="11 12">
    <name type="scientific">Metabacillus mangrovi</name>
    <dbReference type="NCBI Taxonomy" id="1491830"/>
    <lineage>
        <taxon>Bacteria</taxon>
        <taxon>Bacillati</taxon>
        <taxon>Bacillota</taxon>
        <taxon>Bacilli</taxon>
        <taxon>Bacillales</taxon>
        <taxon>Bacillaceae</taxon>
        <taxon>Metabacillus</taxon>
    </lineage>
</organism>
<evidence type="ECO:0000256" key="3">
    <source>
        <dbReference type="ARBA" id="ARBA00023136"/>
    </source>
</evidence>
<dbReference type="PROSITE" id="PS50111">
    <property type="entry name" value="CHEMOTAXIS_TRANSDUC_2"/>
    <property type="match status" value="1"/>
</dbReference>